<dbReference type="STRING" id="1121442.SAMN02745702_02511"/>
<dbReference type="PANTHER" id="PTHR21015">
    <property type="entry name" value="UDP-N-ACETYLGLUCOSAMINE--N-ACETYLMURAMYL-(PENTAPEPTIDE) PYROPHOSPHORYL-UNDECAPRENOL N-ACETYLGLUCOSAMINE TRANSFERASE 1"/>
    <property type="match status" value="1"/>
</dbReference>
<name>A0A1T4WP97_9BACT</name>
<dbReference type="Pfam" id="PF04101">
    <property type="entry name" value="Glyco_tran_28_C"/>
    <property type="match status" value="1"/>
</dbReference>
<dbReference type="InterPro" id="IPR016683">
    <property type="entry name" value="Glyco_trans_28_RedA_prd"/>
</dbReference>
<proteinExistence type="predicted"/>
<keyword evidence="3" id="KW-1185">Reference proteome</keyword>
<dbReference type="Proteomes" id="UP000189733">
    <property type="component" value="Unassembled WGS sequence"/>
</dbReference>
<dbReference type="PANTHER" id="PTHR21015:SF28">
    <property type="entry name" value="SLL1722 PROTEIN"/>
    <property type="match status" value="1"/>
</dbReference>
<accession>A0A1T4WP97</accession>
<protein>
    <submittedName>
        <fullName evidence="2">Predicted glycosyl transferase</fullName>
    </submittedName>
</protein>
<evidence type="ECO:0000313" key="3">
    <source>
        <dbReference type="Proteomes" id="UP000189733"/>
    </source>
</evidence>
<feature type="domain" description="Glycosyl transferase family 28 C-terminal" evidence="1">
    <location>
        <begin position="277"/>
        <end position="372"/>
    </location>
</feature>
<dbReference type="RefSeq" id="WP_078685791.1">
    <property type="nucleotide sequence ID" value="NZ_FUYA01000009.1"/>
</dbReference>
<dbReference type="AlphaFoldDB" id="A0A1T4WP97"/>
<dbReference type="EMBL" id="FUYA01000009">
    <property type="protein sequence ID" value="SKA79172.1"/>
    <property type="molecule type" value="Genomic_DNA"/>
</dbReference>
<dbReference type="InterPro" id="IPR007235">
    <property type="entry name" value="Glyco_trans_28_C"/>
</dbReference>
<evidence type="ECO:0000259" key="1">
    <source>
        <dbReference type="Pfam" id="PF04101"/>
    </source>
</evidence>
<dbReference type="GO" id="GO:0016758">
    <property type="term" value="F:hexosyltransferase activity"/>
    <property type="evidence" value="ECO:0007669"/>
    <property type="project" value="InterPro"/>
</dbReference>
<reference evidence="2 3" key="1">
    <citation type="submission" date="2017-02" db="EMBL/GenBank/DDBJ databases">
        <authorList>
            <person name="Peterson S.W."/>
        </authorList>
    </citation>
    <scope>NUCLEOTIDE SEQUENCE [LARGE SCALE GENOMIC DNA]</scope>
    <source>
        <strain evidence="2 3">DSM 18034</strain>
    </source>
</reference>
<gene>
    <name evidence="2" type="ORF">SAMN02745702_02511</name>
</gene>
<organism evidence="2 3">
    <name type="scientific">Desulfobaculum bizertense DSM 18034</name>
    <dbReference type="NCBI Taxonomy" id="1121442"/>
    <lineage>
        <taxon>Bacteria</taxon>
        <taxon>Pseudomonadati</taxon>
        <taxon>Thermodesulfobacteriota</taxon>
        <taxon>Desulfovibrionia</taxon>
        <taxon>Desulfovibrionales</taxon>
        <taxon>Desulfovibrionaceae</taxon>
        <taxon>Desulfobaculum</taxon>
    </lineage>
</organism>
<evidence type="ECO:0000313" key="2">
    <source>
        <dbReference type="EMBL" id="SKA79172.1"/>
    </source>
</evidence>
<dbReference type="Gene3D" id="3.40.50.2000">
    <property type="entry name" value="Glycogen Phosphorylase B"/>
    <property type="match status" value="1"/>
</dbReference>
<sequence>MQHDTFNILMYSHDTYGLGHIRRTMAIATNLLRPGVNILILTGSPIVGRFDFPPGIDFVRIPGMIKQSNTVYIPHSIKVSPNHALRMRTDIITATAQAFDPSLFIVDKVPIGLRGEVLPTLQWFRKNRPQSQLVLGLRDILDDAQTTQAEWHKKNFNSVLRDLYDEIWIYGEQHMYDPIKEYAIPSDIGAKTVFTGYIPRQLPQVRAPGSNGCSHGSGEYKRIVVTTGGGGDGSPILDTYLSMLEQNASLNLDTLMIAGPFIPRTEYDKLAARAKTLGVDFRAFTNCLEKEIAQADLVISMGGYNTVCEILSMKQVALIIPRDVPRKEQLIRAEVMSTQGLVDYLPWEKLTPDQLRVKILRLLKNPEHYLESVSSFKMTGLDVMRHRLELFRRHVA</sequence>
<dbReference type="PIRSF" id="PIRSF017085">
    <property type="entry name" value="Glycosyltransf_RedA_prd"/>
    <property type="match status" value="1"/>
</dbReference>
<keyword evidence="2" id="KW-0808">Transferase</keyword>
<dbReference type="SUPFAM" id="SSF53756">
    <property type="entry name" value="UDP-Glycosyltransferase/glycogen phosphorylase"/>
    <property type="match status" value="1"/>
</dbReference>
<dbReference type="OrthoDB" id="9802126at2"/>